<dbReference type="HOGENOM" id="CLU_3032563_0_0_1"/>
<dbReference type="Proteomes" id="UP000053424">
    <property type="component" value="Unassembled WGS sequence"/>
</dbReference>
<accession>A0A0C3BZD0</accession>
<dbReference type="EMBL" id="KN831779">
    <property type="protein sequence ID" value="KIM41945.1"/>
    <property type="molecule type" value="Genomic_DNA"/>
</dbReference>
<reference evidence="2 3" key="1">
    <citation type="submission" date="2014-04" db="EMBL/GenBank/DDBJ databases">
        <authorList>
            <consortium name="DOE Joint Genome Institute"/>
            <person name="Kuo A."/>
            <person name="Gay G."/>
            <person name="Dore J."/>
            <person name="Kohler A."/>
            <person name="Nagy L.G."/>
            <person name="Floudas D."/>
            <person name="Copeland A."/>
            <person name="Barry K.W."/>
            <person name="Cichocki N."/>
            <person name="Veneault-Fourrey C."/>
            <person name="LaButti K."/>
            <person name="Lindquist E.A."/>
            <person name="Lipzen A."/>
            <person name="Lundell T."/>
            <person name="Morin E."/>
            <person name="Murat C."/>
            <person name="Sun H."/>
            <person name="Tunlid A."/>
            <person name="Henrissat B."/>
            <person name="Grigoriev I.V."/>
            <person name="Hibbett D.S."/>
            <person name="Martin F."/>
            <person name="Nordberg H.P."/>
            <person name="Cantor M.N."/>
            <person name="Hua S.X."/>
        </authorList>
    </citation>
    <scope>NUCLEOTIDE SEQUENCE [LARGE SCALE GENOMIC DNA]</scope>
    <source>
        <strain evidence="3">h7</strain>
    </source>
</reference>
<evidence type="ECO:0000256" key="1">
    <source>
        <dbReference type="SAM" id="Phobius"/>
    </source>
</evidence>
<organism evidence="2 3">
    <name type="scientific">Hebeloma cylindrosporum</name>
    <dbReference type="NCBI Taxonomy" id="76867"/>
    <lineage>
        <taxon>Eukaryota</taxon>
        <taxon>Fungi</taxon>
        <taxon>Dikarya</taxon>
        <taxon>Basidiomycota</taxon>
        <taxon>Agaricomycotina</taxon>
        <taxon>Agaricomycetes</taxon>
        <taxon>Agaricomycetidae</taxon>
        <taxon>Agaricales</taxon>
        <taxon>Agaricineae</taxon>
        <taxon>Hymenogastraceae</taxon>
        <taxon>Hebeloma</taxon>
    </lineage>
</organism>
<name>A0A0C3BZD0_HEBCY</name>
<keyword evidence="1" id="KW-0812">Transmembrane</keyword>
<keyword evidence="1" id="KW-0472">Membrane</keyword>
<keyword evidence="3" id="KW-1185">Reference proteome</keyword>
<reference evidence="3" key="2">
    <citation type="submission" date="2015-01" db="EMBL/GenBank/DDBJ databases">
        <title>Evolutionary Origins and Diversification of the Mycorrhizal Mutualists.</title>
        <authorList>
            <consortium name="DOE Joint Genome Institute"/>
            <consortium name="Mycorrhizal Genomics Consortium"/>
            <person name="Kohler A."/>
            <person name="Kuo A."/>
            <person name="Nagy L.G."/>
            <person name="Floudas D."/>
            <person name="Copeland A."/>
            <person name="Barry K.W."/>
            <person name="Cichocki N."/>
            <person name="Veneault-Fourrey C."/>
            <person name="LaButti K."/>
            <person name="Lindquist E.A."/>
            <person name="Lipzen A."/>
            <person name="Lundell T."/>
            <person name="Morin E."/>
            <person name="Murat C."/>
            <person name="Riley R."/>
            <person name="Ohm R."/>
            <person name="Sun H."/>
            <person name="Tunlid A."/>
            <person name="Henrissat B."/>
            <person name="Grigoriev I.V."/>
            <person name="Hibbett D.S."/>
            <person name="Martin F."/>
        </authorList>
    </citation>
    <scope>NUCLEOTIDE SEQUENCE [LARGE SCALE GENOMIC DNA]</scope>
    <source>
        <strain evidence="3">h7</strain>
    </source>
</reference>
<proteinExistence type="predicted"/>
<feature type="transmembrane region" description="Helical" evidence="1">
    <location>
        <begin position="6"/>
        <end position="24"/>
    </location>
</feature>
<gene>
    <name evidence="2" type="ORF">M413DRAFT_141289</name>
</gene>
<dbReference type="AlphaFoldDB" id="A0A0C3BZD0"/>
<evidence type="ECO:0000313" key="3">
    <source>
        <dbReference type="Proteomes" id="UP000053424"/>
    </source>
</evidence>
<evidence type="ECO:0000313" key="2">
    <source>
        <dbReference type="EMBL" id="KIM41945.1"/>
    </source>
</evidence>
<protein>
    <submittedName>
        <fullName evidence="2">Uncharacterized protein</fullName>
    </submittedName>
</protein>
<keyword evidence="1" id="KW-1133">Transmembrane helix</keyword>
<sequence length="55" mass="6223">MPQYSTTIYASLIIACFIHGIVLYTHSTRHSPCGSILIYWSVARLQTSLIRGLLR</sequence>